<dbReference type="EMBL" id="ODYU01004104">
    <property type="protein sequence ID" value="SOQ43626.1"/>
    <property type="molecule type" value="Genomic_DNA"/>
</dbReference>
<sequence>MKQKVRTQSEIERQRDHQVSFTNVRDSDDIWLQFSEETLAKRARFLKKSVSRSSVAFHNFLSIDIIYKQKQNINKLHPVYKYTFTRNEFPLKQVNNPRTRVPLTYYRSGTTILRLPSVSGSRNDQYTEVPRDIIRNRDITRRTNDRWGRKVLEWRPRTDKRSVGRPPTRWIEDLIKVAGSRWMQQKLRKRLNKTVNAMKLNCRYSPLDGGGSRFSDNIAPPHFASCYQVFTLHSVGKLPPTSLESSDFLRKLYTFDVLIA</sequence>
<gene>
    <name evidence="1" type="ORF">SFRICE_031954</name>
</gene>
<evidence type="ECO:0000313" key="1">
    <source>
        <dbReference type="EMBL" id="SOQ43626.1"/>
    </source>
</evidence>
<proteinExistence type="predicted"/>
<accession>A0A2H1VS70</accession>
<protein>
    <submittedName>
        <fullName evidence="1">SFRICE_031954</fullName>
    </submittedName>
</protein>
<reference evidence="1" key="1">
    <citation type="submission" date="2016-07" db="EMBL/GenBank/DDBJ databases">
        <authorList>
            <person name="Bretaudeau A."/>
        </authorList>
    </citation>
    <scope>NUCLEOTIDE SEQUENCE</scope>
    <source>
        <strain evidence="1">Rice</strain>
        <tissue evidence="1">Whole body</tissue>
    </source>
</reference>
<name>A0A2H1VS70_SPOFR</name>
<dbReference type="AlphaFoldDB" id="A0A2H1VS70"/>
<organism evidence="1">
    <name type="scientific">Spodoptera frugiperda</name>
    <name type="common">Fall armyworm</name>
    <dbReference type="NCBI Taxonomy" id="7108"/>
    <lineage>
        <taxon>Eukaryota</taxon>
        <taxon>Metazoa</taxon>
        <taxon>Ecdysozoa</taxon>
        <taxon>Arthropoda</taxon>
        <taxon>Hexapoda</taxon>
        <taxon>Insecta</taxon>
        <taxon>Pterygota</taxon>
        <taxon>Neoptera</taxon>
        <taxon>Endopterygota</taxon>
        <taxon>Lepidoptera</taxon>
        <taxon>Glossata</taxon>
        <taxon>Ditrysia</taxon>
        <taxon>Noctuoidea</taxon>
        <taxon>Noctuidae</taxon>
        <taxon>Amphipyrinae</taxon>
        <taxon>Spodoptera</taxon>
    </lineage>
</organism>